<reference evidence="2 3" key="1">
    <citation type="journal article" date="2015" name="G3 (Bethesda)">
        <title>Insights into Ongoing Evolution of the Hexachlorocyclohexane Catabolic Pathway from Comparative Genomics of Ten Sphingomonadaceae Strains.</title>
        <authorList>
            <person name="Pearce S.L."/>
            <person name="Oakeshott J.G."/>
            <person name="Pandey G."/>
        </authorList>
    </citation>
    <scope>NUCLEOTIDE SEQUENCE [LARGE SCALE GENOMIC DNA]</scope>
    <source>
        <strain evidence="2 3">LL01</strain>
    </source>
</reference>
<accession>A0A0J7XR92</accession>
<evidence type="ECO:0000313" key="3">
    <source>
        <dbReference type="Proteomes" id="UP000052232"/>
    </source>
</evidence>
<dbReference type="EMBL" id="JACT01000004">
    <property type="protein sequence ID" value="KMS54164.1"/>
    <property type="molecule type" value="Genomic_DNA"/>
</dbReference>
<gene>
    <name evidence="2" type="ORF">V473_16250</name>
</gene>
<comment type="caution">
    <text evidence="2">The sequence shown here is derived from an EMBL/GenBank/DDBJ whole genome shotgun (WGS) entry which is preliminary data.</text>
</comment>
<dbReference type="AlphaFoldDB" id="A0A0J7XR92"/>
<organism evidence="2 3">
    <name type="scientific">Sphingobium cupriresistens LL01</name>
    <dbReference type="NCBI Taxonomy" id="1420583"/>
    <lineage>
        <taxon>Bacteria</taxon>
        <taxon>Pseudomonadati</taxon>
        <taxon>Pseudomonadota</taxon>
        <taxon>Alphaproteobacteria</taxon>
        <taxon>Sphingomonadales</taxon>
        <taxon>Sphingomonadaceae</taxon>
        <taxon>Sphingobium</taxon>
    </lineage>
</organism>
<protein>
    <submittedName>
        <fullName evidence="2">Uncharacterized protein</fullName>
    </submittedName>
</protein>
<dbReference type="PATRIC" id="fig|1420583.3.peg.3052"/>
<feature type="region of interest" description="Disordered" evidence="1">
    <location>
        <begin position="1"/>
        <end position="28"/>
    </location>
</feature>
<proteinExistence type="predicted"/>
<evidence type="ECO:0000313" key="2">
    <source>
        <dbReference type="EMBL" id="KMS54164.1"/>
    </source>
</evidence>
<name>A0A0J7XR92_9SPHN</name>
<feature type="compositionally biased region" description="Basic and acidic residues" evidence="1">
    <location>
        <begin position="1"/>
        <end position="12"/>
    </location>
</feature>
<dbReference type="Proteomes" id="UP000052232">
    <property type="component" value="Unassembled WGS sequence"/>
</dbReference>
<evidence type="ECO:0000256" key="1">
    <source>
        <dbReference type="SAM" id="MobiDB-lite"/>
    </source>
</evidence>
<keyword evidence="3" id="KW-1185">Reference proteome</keyword>
<sequence length="42" mass="4738">MPGDGRDLRIGRIDSYPPGDSEHDRSGDIGSLYCVTRFKERL</sequence>